<feature type="compositionally biased region" description="Basic and acidic residues" evidence="1">
    <location>
        <begin position="169"/>
        <end position="182"/>
    </location>
</feature>
<evidence type="ECO:0000313" key="2">
    <source>
        <dbReference type="EMBL" id="KAF1830127.1"/>
    </source>
</evidence>
<dbReference type="AlphaFoldDB" id="A0A6A5K5P1"/>
<name>A0A6A5K5P1_9PLEO</name>
<keyword evidence="3" id="KW-1185">Reference proteome</keyword>
<evidence type="ECO:0000313" key="3">
    <source>
        <dbReference type="Proteomes" id="UP000800040"/>
    </source>
</evidence>
<accession>A0A6A5K5P1</accession>
<feature type="compositionally biased region" description="Basic and acidic residues" evidence="1">
    <location>
        <begin position="108"/>
        <end position="118"/>
    </location>
</feature>
<feature type="region of interest" description="Disordered" evidence="1">
    <location>
        <begin position="97"/>
        <end position="126"/>
    </location>
</feature>
<gene>
    <name evidence="2" type="ORF">BDW02DRAFT_633910</name>
</gene>
<feature type="region of interest" description="Disordered" evidence="1">
    <location>
        <begin position="1"/>
        <end position="36"/>
    </location>
</feature>
<dbReference type="Proteomes" id="UP000800040">
    <property type="component" value="Unassembled WGS sequence"/>
</dbReference>
<proteinExistence type="predicted"/>
<protein>
    <submittedName>
        <fullName evidence="2">Uncharacterized protein</fullName>
    </submittedName>
</protein>
<reference evidence="2" key="1">
    <citation type="submission" date="2020-01" db="EMBL/GenBank/DDBJ databases">
        <authorList>
            <consortium name="DOE Joint Genome Institute"/>
            <person name="Haridas S."/>
            <person name="Albert R."/>
            <person name="Binder M."/>
            <person name="Bloem J."/>
            <person name="Labutti K."/>
            <person name="Salamov A."/>
            <person name="Andreopoulos B."/>
            <person name="Baker S.E."/>
            <person name="Barry K."/>
            <person name="Bills G."/>
            <person name="Bluhm B.H."/>
            <person name="Cannon C."/>
            <person name="Castanera R."/>
            <person name="Culley D.E."/>
            <person name="Daum C."/>
            <person name="Ezra D."/>
            <person name="Gonzalez J.B."/>
            <person name="Henrissat B."/>
            <person name="Kuo A."/>
            <person name="Liang C."/>
            <person name="Lipzen A."/>
            <person name="Lutzoni F."/>
            <person name="Magnuson J."/>
            <person name="Mondo S."/>
            <person name="Nolan M."/>
            <person name="Ohm R."/>
            <person name="Pangilinan J."/>
            <person name="Park H.-J."/>
            <person name="Ramirez L."/>
            <person name="Alfaro M."/>
            <person name="Sun H."/>
            <person name="Tritt A."/>
            <person name="Yoshinaga Y."/>
            <person name="Zwiers L.-H."/>
            <person name="Turgeon B.G."/>
            <person name="Goodwin S.B."/>
            <person name="Spatafora J.W."/>
            <person name="Crous P.W."/>
            <person name="Grigoriev I.V."/>
        </authorList>
    </citation>
    <scope>NUCLEOTIDE SEQUENCE</scope>
    <source>
        <strain evidence="2">P77</strain>
    </source>
</reference>
<sequence length="251" mass="27176">MSAPNNGTTPSRTQLPISPTNNFNDNMTSNWSGDNTSNDNFDDIVAYLAETDPVNGSANGQIGYGVPDVYAGDVSIYIQGPDRLACDVTRSESKKRTAAALQDSEGLVEARETKRQRTVDSPVGYENPALYAGDVSNYVQIPDQPASDVTRNNSRKRPEADLILQDLDESVKAREPKREKTVDSPAASISHEPALVDFRHILALPSSKTAPMLSTPAYGEESEYINTLPAPDKEYTTDSAIVIVLIQSGVI</sequence>
<dbReference type="EMBL" id="ML975409">
    <property type="protein sequence ID" value="KAF1830127.1"/>
    <property type="molecule type" value="Genomic_DNA"/>
</dbReference>
<evidence type="ECO:0000256" key="1">
    <source>
        <dbReference type="SAM" id="MobiDB-lite"/>
    </source>
</evidence>
<feature type="region of interest" description="Disordered" evidence="1">
    <location>
        <begin position="143"/>
        <end position="186"/>
    </location>
</feature>
<organism evidence="2 3">
    <name type="scientific">Decorospora gaudefroyi</name>
    <dbReference type="NCBI Taxonomy" id="184978"/>
    <lineage>
        <taxon>Eukaryota</taxon>
        <taxon>Fungi</taxon>
        <taxon>Dikarya</taxon>
        <taxon>Ascomycota</taxon>
        <taxon>Pezizomycotina</taxon>
        <taxon>Dothideomycetes</taxon>
        <taxon>Pleosporomycetidae</taxon>
        <taxon>Pleosporales</taxon>
        <taxon>Pleosporineae</taxon>
        <taxon>Pleosporaceae</taxon>
        <taxon>Decorospora</taxon>
    </lineage>
</organism>